<dbReference type="PROSITE" id="PS50943">
    <property type="entry name" value="HTH_CROC1"/>
    <property type="match status" value="1"/>
</dbReference>
<dbReference type="PANTHER" id="PTHR46558">
    <property type="entry name" value="TRACRIPTIONAL REGULATORY PROTEIN-RELATED-RELATED"/>
    <property type="match status" value="1"/>
</dbReference>
<dbReference type="AlphaFoldDB" id="A0A9X2JJQ9"/>
<dbReference type="Proteomes" id="UP001139006">
    <property type="component" value="Unassembled WGS sequence"/>
</dbReference>
<dbReference type="Gene3D" id="1.10.260.40">
    <property type="entry name" value="lambda repressor-like DNA-binding domains"/>
    <property type="match status" value="1"/>
</dbReference>
<name>A0A9X2JJQ9_9LACO</name>
<evidence type="ECO:0000256" key="2">
    <source>
        <dbReference type="SAM" id="Phobius"/>
    </source>
</evidence>
<feature type="domain" description="HTH cro/C1-type" evidence="3">
    <location>
        <begin position="7"/>
        <end position="61"/>
    </location>
</feature>
<keyword evidence="5" id="KW-1185">Reference proteome</keyword>
<sequence>MQLSHILKEKRKELHLTQEDVSKKLHVTRQALSNWENGKNYPDFLTLINLCKLYHLSLDQLLKDDEIIMKKITKDTNTVRMQKKLRFLDIILIILIGGLLCFSLLNKINTHFMLLITMVIVLLILFLSLYRYWIAYPKKKGEKVPLFVPKAAGLGWSINPQNPIGLLIFIILIIIVIVSFLQSLI</sequence>
<proteinExistence type="predicted"/>
<evidence type="ECO:0000256" key="1">
    <source>
        <dbReference type="ARBA" id="ARBA00023125"/>
    </source>
</evidence>
<accession>A0A9X2JJQ9</accession>
<keyword evidence="1" id="KW-0238">DNA-binding</keyword>
<keyword evidence="2" id="KW-0812">Transmembrane</keyword>
<dbReference type="GO" id="GO:0003677">
    <property type="term" value="F:DNA binding"/>
    <property type="evidence" value="ECO:0007669"/>
    <property type="project" value="UniProtKB-KW"/>
</dbReference>
<dbReference type="Pfam" id="PF01381">
    <property type="entry name" value="HTH_3"/>
    <property type="match status" value="1"/>
</dbReference>
<gene>
    <name evidence="4" type="ORF">LB941_00105</name>
</gene>
<evidence type="ECO:0000313" key="5">
    <source>
        <dbReference type="Proteomes" id="UP001139006"/>
    </source>
</evidence>
<dbReference type="SMART" id="SM00530">
    <property type="entry name" value="HTH_XRE"/>
    <property type="match status" value="1"/>
</dbReference>
<evidence type="ECO:0000313" key="4">
    <source>
        <dbReference type="EMBL" id="MCP0885733.1"/>
    </source>
</evidence>
<protein>
    <submittedName>
        <fullName evidence="4">Helix-turn-helix domain-containing protein</fullName>
    </submittedName>
</protein>
<feature type="transmembrane region" description="Helical" evidence="2">
    <location>
        <begin position="87"/>
        <end position="105"/>
    </location>
</feature>
<organism evidence="4 5">
    <name type="scientific">Ligilactobacillus ubinensis</name>
    <dbReference type="NCBI Taxonomy" id="2876789"/>
    <lineage>
        <taxon>Bacteria</taxon>
        <taxon>Bacillati</taxon>
        <taxon>Bacillota</taxon>
        <taxon>Bacilli</taxon>
        <taxon>Lactobacillales</taxon>
        <taxon>Lactobacillaceae</taxon>
        <taxon>Ligilactobacillus</taxon>
    </lineage>
</organism>
<dbReference type="SUPFAM" id="SSF47413">
    <property type="entry name" value="lambda repressor-like DNA-binding domains"/>
    <property type="match status" value="1"/>
</dbReference>
<keyword evidence="2" id="KW-1133">Transmembrane helix</keyword>
<dbReference type="InterPro" id="IPR001387">
    <property type="entry name" value="Cro/C1-type_HTH"/>
</dbReference>
<feature type="transmembrane region" description="Helical" evidence="2">
    <location>
        <begin position="164"/>
        <end position="184"/>
    </location>
</feature>
<reference evidence="4 5" key="1">
    <citation type="journal article" date="2023" name="Int. J. Syst. Evol. Microbiol.">
        <title>Ligilactobacillus ubinensis sp. nov., a novel species isolated from the wild ferment of a durian fruit (Durio zibethinus).</title>
        <authorList>
            <person name="Heng Y.C."/>
            <person name="Menon N."/>
            <person name="Chen B."/>
            <person name="Loo B.Z.L."/>
            <person name="Wong G.W.J."/>
            <person name="Lim A.C.H."/>
            <person name="Silvaraju S."/>
            <person name="Kittelmann S."/>
        </authorList>
    </citation>
    <scope>NUCLEOTIDE SEQUENCE [LARGE SCALE GENOMIC DNA]</scope>
    <source>
        <strain evidence="4 5">WILCCON 0076</strain>
    </source>
</reference>
<evidence type="ECO:0000259" key="3">
    <source>
        <dbReference type="PROSITE" id="PS50943"/>
    </source>
</evidence>
<comment type="caution">
    <text evidence="4">The sequence shown here is derived from an EMBL/GenBank/DDBJ whole genome shotgun (WGS) entry which is preliminary data.</text>
</comment>
<dbReference type="PANTHER" id="PTHR46558:SF15">
    <property type="entry name" value="HELIX-TURN-HELIX DOMAIN PROTEIN"/>
    <property type="match status" value="1"/>
</dbReference>
<dbReference type="RefSeq" id="WP_253358362.1">
    <property type="nucleotide sequence ID" value="NZ_JAIULA010000001.1"/>
</dbReference>
<dbReference type="InterPro" id="IPR010982">
    <property type="entry name" value="Lambda_DNA-bd_dom_sf"/>
</dbReference>
<dbReference type="EMBL" id="JAIULA010000001">
    <property type="protein sequence ID" value="MCP0885733.1"/>
    <property type="molecule type" value="Genomic_DNA"/>
</dbReference>
<keyword evidence="2" id="KW-0472">Membrane</keyword>
<dbReference type="CDD" id="cd00093">
    <property type="entry name" value="HTH_XRE"/>
    <property type="match status" value="1"/>
</dbReference>
<feature type="transmembrane region" description="Helical" evidence="2">
    <location>
        <begin position="111"/>
        <end position="133"/>
    </location>
</feature>